<dbReference type="InterPro" id="IPR011990">
    <property type="entry name" value="TPR-like_helical_dom_sf"/>
</dbReference>
<dbReference type="SUPFAM" id="SSF48452">
    <property type="entry name" value="TPR-like"/>
    <property type="match status" value="1"/>
</dbReference>
<dbReference type="InterPro" id="IPR029063">
    <property type="entry name" value="SAM-dependent_MTases_sf"/>
</dbReference>
<feature type="region of interest" description="Disordered" evidence="4">
    <location>
        <begin position="1"/>
        <end position="22"/>
    </location>
</feature>
<evidence type="ECO:0000256" key="3">
    <source>
        <dbReference type="PROSITE-ProRule" id="PRU00339"/>
    </source>
</evidence>
<dbReference type="GO" id="GO:0030968">
    <property type="term" value="P:endoplasmic reticulum unfolded protein response"/>
    <property type="evidence" value="ECO:0007669"/>
    <property type="project" value="TreeGrafter"/>
</dbReference>
<evidence type="ECO:0000313" key="7">
    <source>
        <dbReference type="Proteomes" id="UP000030392"/>
    </source>
</evidence>
<feature type="repeat" description="TPR" evidence="3">
    <location>
        <begin position="91"/>
        <end position="124"/>
    </location>
</feature>
<feature type="domain" description="Methyltransferase" evidence="5">
    <location>
        <begin position="540"/>
        <end position="634"/>
    </location>
</feature>
<dbReference type="CDD" id="cd02440">
    <property type="entry name" value="AdoMet_MTases"/>
    <property type="match status" value="1"/>
</dbReference>
<dbReference type="AlphaFoldDB" id="A0A0A2C336"/>
<dbReference type="Pfam" id="PF13649">
    <property type="entry name" value="Methyltransf_25"/>
    <property type="match status" value="1"/>
</dbReference>
<comment type="caution">
    <text evidence="6">The sequence shown here is derived from an EMBL/GenBank/DDBJ whole genome shotgun (WGS) entry which is preliminary data.</text>
</comment>
<dbReference type="EMBL" id="JNAX01000010">
    <property type="protein sequence ID" value="KGG20766.1"/>
    <property type="molecule type" value="Genomic_DNA"/>
</dbReference>
<reference evidence="7" key="1">
    <citation type="journal article" date="2014" name="Sci. Data">
        <title>Genomes of diverse isolates of the marine cyanobacterium Prochlorococcus.</title>
        <authorList>
            <person name="Biller S."/>
            <person name="Berube P."/>
            <person name="Thompson J."/>
            <person name="Kelly L."/>
            <person name="Roggensack S."/>
            <person name="Awad L."/>
            <person name="Roache-Johnson K."/>
            <person name="Ding H."/>
            <person name="Giovannoni S.J."/>
            <person name="Moore L.R."/>
            <person name="Chisholm S.W."/>
        </authorList>
    </citation>
    <scope>NUCLEOTIDE SEQUENCE [LARGE SCALE GENOMIC DNA]</scope>
    <source>
        <strain evidence="7">PAC1</strain>
    </source>
</reference>
<dbReference type="RefSeq" id="WP_036905173.1">
    <property type="nucleotide sequence ID" value="NZ_CP138967.1"/>
</dbReference>
<dbReference type="Gene3D" id="3.40.50.150">
    <property type="entry name" value="Vaccinia Virus protein VP39"/>
    <property type="match status" value="1"/>
</dbReference>
<evidence type="ECO:0000313" key="6">
    <source>
        <dbReference type="EMBL" id="KGG20766.1"/>
    </source>
</evidence>
<organism evidence="6 7">
    <name type="scientific">Prochlorococcus marinus str. PAC1</name>
    <dbReference type="NCBI Taxonomy" id="59924"/>
    <lineage>
        <taxon>Bacteria</taxon>
        <taxon>Bacillati</taxon>
        <taxon>Cyanobacteriota</taxon>
        <taxon>Cyanophyceae</taxon>
        <taxon>Synechococcales</taxon>
        <taxon>Prochlorococcaceae</taxon>
        <taxon>Prochlorococcus</taxon>
    </lineage>
</organism>
<evidence type="ECO:0000259" key="5">
    <source>
        <dbReference type="Pfam" id="PF13649"/>
    </source>
</evidence>
<dbReference type="InterPro" id="IPR052346">
    <property type="entry name" value="O-mannosyl-transferase_TMTC"/>
</dbReference>
<name>A0A0A2C336_PROMR</name>
<dbReference type="PROSITE" id="PS50005">
    <property type="entry name" value="TPR"/>
    <property type="match status" value="3"/>
</dbReference>
<protein>
    <recommendedName>
        <fullName evidence="5">Methyltransferase domain-containing protein</fullName>
    </recommendedName>
</protein>
<evidence type="ECO:0000256" key="1">
    <source>
        <dbReference type="ARBA" id="ARBA00022737"/>
    </source>
</evidence>
<dbReference type="GO" id="GO:0035269">
    <property type="term" value="P:protein O-linked glycosylation via mannose"/>
    <property type="evidence" value="ECO:0007669"/>
    <property type="project" value="TreeGrafter"/>
</dbReference>
<accession>A0A0A2C336</accession>
<evidence type="ECO:0000256" key="4">
    <source>
        <dbReference type="SAM" id="MobiDB-lite"/>
    </source>
</evidence>
<dbReference type="InterPro" id="IPR041698">
    <property type="entry name" value="Methyltransf_25"/>
</dbReference>
<dbReference type="PROSITE" id="PS50293">
    <property type="entry name" value="TPR_REGION"/>
    <property type="match status" value="1"/>
</dbReference>
<dbReference type="Pfam" id="PF13181">
    <property type="entry name" value="TPR_8"/>
    <property type="match status" value="4"/>
</dbReference>
<proteinExistence type="predicted"/>
<dbReference type="Gene3D" id="1.25.40.10">
    <property type="entry name" value="Tetratricopeptide repeat domain"/>
    <property type="match status" value="2"/>
</dbReference>
<dbReference type="PANTHER" id="PTHR44227">
    <property type="match status" value="1"/>
</dbReference>
<feature type="repeat" description="TPR" evidence="3">
    <location>
        <begin position="193"/>
        <end position="226"/>
    </location>
</feature>
<dbReference type="SMART" id="SM00028">
    <property type="entry name" value="TPR"/>
    <property type="match status" value="6"/>
</dbReference>
<dbReference type="InterPro" id="IPR019734">
    <property type="entry name" value="TPR_rpt"/>
</dbReference>
<dbReference type="PANTHER" id="PTHR44227:SF3">
    <property type="entry name" value="PROTEIN O-MANNOSYL-TRANSFERASE TMTC4"/>
    <property type="match status" value="1"/>
</dbReference>
<dbReference type="GO" id="GO:0000030">
    <property type="term" value="F:mannosyltransferase activity"/>
    <property type="evidence" value="ECO:0007669"/>
    <property type="project" value="TreeGrafter"/>
</dbReference>
<feature type="repeat" description="TPR" evidence="3">
    <location>
        <begin position="159"/>
        <end position="192"/>
    </location>
</feature>
<keyword evidence="2 3" id="KW-0802">TPR repeat</keyword>
<keyword evidence="1" id="KW-0677">Repeat</keyword>
<gene>
    <name evidence="6" type="ORF">EV03_0702</name>
</gene>
<feature type="compositionally biased region" description="Basic and acidic residues" evidence="4">
    <location>
        <begin position="1"/>
        <end position="13"/>
    </location>
</feature>
<dbReference type="Proteomes" id="UP000030392">
    <property type="component" value="Unassembled WGS sequence"/>
</dbReference>
<evidence type="ECO:0000256" key="2">
    <source>
        <dbReference type="ARBA" id="ARBA00022803"/>
    </source>
</evidence>
<sequence length="779" mass="90310">MSGFGEKKKENKGSSKKLQKLSEKDLKAKSINNHIKGNLDEAEKGYIAFLRNGYSDADIISNYALICEDKGENEKAIRLYEKCAKSFPNHVYSKLNLSFLYYKLNQLEIAEKVIEEAIQLKPSLPNGHCIRGLILKGLDKYDESRLSLEKAIELDKNYFDAYINLGLLNKDSNRYNEAEEYYLKALEINNKSAIAHLNLGACYKEKQDLDKAILHTKMAIEIDNKLENCYLNLATIYNQIGDYKKSLSLTKKELLFHKHSELSYQLISELIKKGEVLNTSEKDNRELLKNLLNRKDISHRELFGNINSLISKEILEELSILESKLYENNKFNILIKDKEILKALSLLIFCSPLWEKVLGNIRKNILLNYSDKDKISNSIFNFTIGLGSQCFLNEYVYYISTEEKDKLKELKKIINNNKNQDYKLAIISCYQSLSSINDEIINLNTYIPNKKELNDLLDLQFKELNAEKIISKGIKKIGNIEDSTSKEVKNQYELNPYPRWRYNSYAKENKLNFLSVINSEISPNTIKPNSVQLTNKKINILIAGCGTGIQIIEASRYSNCEITAIDLSNSSISYAKRKVDEYGLKNINFIEMDLLELRSLNKRFDLIECSGVLHHMNEPSKGLSNLFDVLEPEGFLKLGLYSKYAREEILKARKLIKEKDIKPNIDGIRNFRNDLLNGEIKEANEISNWSDFYSTSMCRDLCFHTHENCYTLIEIKNMLKVSNLEFLGFTLSKEIRDKYQIDNKDKDSLKNLELWDKFEKLNPNSFREMYQFWSRKSTK</sequence>
<dbReference type="SUPFAM" id="SSF53335">
    <property type="entry name" value="S-adenosyl-L-methionine-dependent methyltransferases"/>
    <property type="match status" value="1"/>
</dbReference>